<dbReference type="EMBL" id="JBHSOC010000018">
    <property type="protein sequence ID" value="MFC5642234.1"/>
    <property type="molecule type" value="Genomic_DNA"/>
</dbReference>
<dbReference type="Proteomes" id="UP001596066">
    <property type="component" value="Unassembled WGS sequence"/>
</dbReference>
<feature type="domain" description="HTH cro/C1-type" evidence="1">
    <location>
        <begin position="11"/>
        <end position="64"/>
    </location>
</feature>
<dbReference type="PROSITE" id="PS50943">
    <property type="entry name" value="HTH_CROC1"/>
    <property type="match status" value="1"/>
</dbReference>
<evidence type="ECO:0000313" key="2">
    <source>
        <dbReference type="EMBL" id="MFC5642234.1"/>
    </source>
</evidence>
<dbReference type="SMART" id="SM00530">
    <property type="entry name" value="HTH_XRE"/>
    <property type="match status" value="1"/>
</dbReference>
<dbReference type="Pfam" id="PF13560">
    <property type="entry name" value="HTH_31"/>
    <property type="match status" value="1"/>
</dbReference>
<dbReference type="Gene3D" id="1.10.260.40">
    <property type="entry name" value="lambda repressor-like DNA-binding domains"/>
    <property type="match status" value="1"/>
</dbReference>
<organism evidence="2 3">
    <name type="scientific">Kitasatospora cinereorecta</name>
    <dbReference type="NCBI Taxonomy" id="285560"/>
    <lineage>
        <taxon>Bacteria</taxon>
        <taxon>Bacillati</taxon>
        <taxon>Actinomycetota</taxon>
        <taxon>Actinomycetes</taxon>
        <taxon>Kitasatosporales</taxon>
        <taxon>Streptomycetaceae</taxon>
        <taxon>Kitasatospora</taxon>
    </lineage>
</organism>
<comment type="caution">
    <text evidence="2">The sequence shown here is derived from an EMBL/GenBank/DDBJ whole genome shotgun (WGS) entry which is preliminary data.</text>
</comment>
<dbReference type="RefSeq" id="WP_346143711.1">
    <property type="nucleotide sequence ID" value="NZ_BAAAUA010000014.1"/>
</dbReference>
<reference evidence="3" key="1">
    <citation type="journal article" date="2019" name="Int. J. Syst. Evol. Microbiol.">
        <title>The Global Catalogue of Microorganisms (GCM) 10K type strain sequencing project: providing services to taxonomists for standard genome sequencing and annotation.</title>
        <authorList>
            <consortium name="The Broad Institute Genomics Platform"/>
            <consortium name="The Broad Institute Genome Sequencing Center for Infectious Disease"/>
            <person name="Wu L."/>
            <person name="Ma J."/>
        </authorList>
    </citation>
    <scope>NUCLEOTIDE SEQUENCE [LARGE SCALE GENOMIC DNA]</scope>
    <source>
        <strain evidence="3">CGMCC 4.1622</strain>
    </source>
</reference>
<sequence length="389" mass="39882">MTLCVGQRAGRLREALGLSRGEVAEAVGRSTDWLRAAEAGRQRIDRQAMVDALADALGVSPGELLGVPCGREDGVAGPVHRALPGLRRALLRSGLPVPATADPPPTEALRRRLAAASRLHDGAAWADLALELPALLDDLRGATAHDPTGVEPAGLLADALHETSLLVKRLGAYDLAALAAAEVRHLAAVLDDPARAASALWLQAELALCAGAVAEASACLEAGLASTDALLGRADPQVWAVWGTLHLVAAVLEGGRGRQAQSSAHLAEAAAALAHTDPATAGRTGFGVGEWAVHTVHAALELGEDLGALARIEGVDLSGLPAARRARHGIDRARAQFRAGEVTAGLGELLAADRAGAAVVRTHPLVGELLRTAPGRAVAPTAERLGVRL</sequence>
<protein>
    <submittedName>
        <fullName evidence="2">Helix-turn-helix domain-containing protein</fullName>
    </submittedName>
</protein>
<gene>
    <name evidence="2" type="ORF">ACFPZF_12855</name>
</gene>
<dbReference type="InterPro" id="IPR001387">
    <property type="entry name" value="Cro/C1-type_HTH"/>
</dbReference>
<dbReference type="InterPro" id="IPR010982">
    <property type="entry name" value="Lambda_DNA-bd_dom_sf"/>
</dbReference>
<proteinExistence type="predicted"/>
<evidence type="ECO:0000259" key="1">
    <source>
        <dbReference type="PROSITE" id="PS50943"/>
    </source>
</evidence>
<dbReference type="CDD" id="cd00093">
    <property type="entry name" value="HTH_XRE"/>
    <property type="match status" value="1"/>
</dbReference>
<evidence type="ECO:0000313" key="3">
    <source>
        <dbReference type="Proteomes" id="UP001596066"/>
    </source>
</evidence>
<keyword evidence="3" id="KW-1185">Reference proteome</keyword>
<name>A0ABW0VBR0_9ACTN</name>
<accession>A0ABW0VBR0</accession>
<dbReference type="SUPFAM" id="SSF47413">
    <property type="entry name" value="lambda repressor-like DNA-binding domains"/>
    <property type="match status" value="1"/>
</dbReference>